<organism evidence="1 2">
    <name type="scientific">Stutzerimonas degradans</name>
    <dbReference type="NCBI Taxonomy" id="2968968"/>
    <lineage>
        <taxon>Bacteria</taxon>
        <taxon>Pseudomonadati</taxon>
        <taxon>Pseudomonadota</taxon>
        <taxon>Gammaproteobacteria</taxon>
        <taxon>Pseudomonadales</taxon>
        <taxon>Pseudomonadaceae</taxon>
        <taxon>Stutzerimonas</taxon>
    </lineage>
</organism>
<dbReference type="EMBL" id="POUK01000003">
    <property type="protein sequence ID" value="PNF76943.1"/>
    <property type="molecule type" value="Genomic_DNA"/>
</dbReference>
<sequence length="69" mass="7790">MVDRSGWRAAFADGGRTIWSHQGSLKRLLRGCGVREVYWCQPVSHDEMIGRPSCLEAEIGLRLPLYADD</sequence>
<name>A0A8E2QE83_9GAMM</name>
<evidence type="ECO:0000313" key="2">
    <source>
        <dbReference type="Proteomes" id="UP000235881"/>
    </source>
</evidence>
<dbReference type="AlphaFoldDB" id="A0A8E2QE83"/>
<protein>
    <submittedName>
        <fullName evidence="1">Uncharacterized protein</fullName>
    </submittedName>
</protein>
<evidence type="ECO:0000313" key="1">
    <source>
        <dbReference type="EMBL" id="PNF76943.1"/>
    </source>
</evidence>
<keyword evidence="2" id="KW-1185">Reference proteome</keyword>
<comment type="caution">
    <text evidence="1">The sequence shown here is derived from an EMBL/GenBank/DDBJ whole genome shotgun (WGS) entry which is preliminary data.</text>
</comment>
<accession>A0A8E2QE83</accession>
<reference evidence="1 2" key="1">
    <citation type="submission" date="2018-01" db="EMBL/GenBank/DDBJ databases">
        <title>Denitrification phenotypes of diverse strains of Pseudomonas stutzeri.</title>
        <authorList>
            <person name="Milligan D.A."/>
            <person name="Bergaust L."/>
            <person name="Bakken L.R."/>
            <person name="Frostegard A."/>
        </authorList>
    </citation>
    <scope>NUCLEOTIDE SEQUENCE [LARGE SCALE GENOMIC DNA]</scope>
    <source>
        <strain evidence="1 2">DSM 50238</strain>
    </source>
</reference>
<proteinExistence type="predicted"/>
<gene>
    <name evidence="1" type="ORF">CXK95_10090</name>
</gene>
<dbReference type="Proteomes" id="UP000235881">
    <property type="component" value="Unassembled WGS sequence"/>
</dbReference>